<evidence type="ECO:0000313" key="5">
    <source>
        <dbReference type="Proteomes" id="UP000799291"/>
    </source>
</evidence>
<sequence>MPRLGSKKSRSGCIQCKARRVKCDEIRPCGNCARYNVECSLLSTPPVTSNRASPHPSRSNAASSASPAPSSATSASPHVIRPPLSQGENVTGGWMEDLELMHHYTAHSYLTMPGVETARQTWGYAVPQEAFKYRFLMHSILAFAANHLAHIHPSRSHHFHLLGSTHQTASIKGLNEEISNHEMAAINAHALFAGASLISLNAFADTDGHNLNALIDIFALLRGLHTILGTTEPLIRKGPFADIVRQIPVPSEHKPPPLLSAFLVDIQALSTGLRPLYPDDRCNAAELLREALQNGIENSTYPALRAVMTWPMNIDTEYLELLRARTDQDVVGVFRQYCRIMEYAGTEWWFLSGWRNISQQFLLHS</sequence>
<dbReference type="GO" id="GO:0001228">
    <property type="term" value="F:DNA-binding transcription activator activity, RNA polymerase II-specific"/>
    <property type="evidence" value="ECO:0007669"/>
    <property type="project" value="TreeGrafter"/>
</dbReference>
<gene>
    <name evidence="4" type="ORF">K458DRAFT_489906</name>
</gene>
<accession>A0A6G1IRB0</accession>
<keyword evidence="1" id="KW-0539">Nucleus</keyword>
<protein>
    <recommendedName>
        <fullName evidence="3">Zn(2)-C6 fungal-type domain-containing protein</fullName>
    </recommendedName>
</protein>
<dbReference type="PROSITE" id="PS50048">
    <property type="entry name" value="ZN2_CY6_FUNGAL_2"/>
    <property type="match status" value="1"/>
</dbReference>
<dbReference type="Pfam" id="PF00172">
    <property type="entry name" value="Zn_clus"/>
    <property type="match status" value="1"/>
</dbReference>
<feature type="region of interest" description="Disordered" evidence="2">
    <location>
        <begin position="46"/>
        <end position="88"/>
    </location>
</feature>
<reference evidence="4" key="1">
    <citation type="journal article" date="2020" name="Stud. Mycol.">
        <title>101 Dothideomycetes genomes: a test case for predicting lifestyles and emergence of pathogens.</title>
        <authorList>
            <person name="Haridas S."/>
            <person name="Albert R."/>
            <person name="Binder M."/>
            <person name="Bloem J."/>
            <person name="Labutti K."/>
            <person name="Salamov A."/>
            <person name="Andreopoulos B."/>
            <person name="Baker S."/>
            <person name="Barry K."/>
            <person name="Bills G."/>
            <person name="Bluhm B."/>
            <person name="Cannon C."/>
            <person name="Castanera R."/>
            <person name="Culley D."/>
            <person name="Daum C."/>
            <person name="Ezra D."/>
            <person name="Gonzalez J."/>
            <person name="Henrissat B."/>
            <person name="Kuo A."/>
            <person name="Liang C."/>
            <person name="Lipzen A."/>
            <person name="Lutzoni F."/>
            <person name="Magnuson J."/>
            <person name="Mondo S."/>
            <person name="Nolan M."/>
            <person name="Ohm R."/>
            <person name="Pangilinan J."/>
            <person name="Park H.-J."/>
            <person name="Ramirez L."/>
            <person name="Alfaro M."/>
            <person name="Sun H."/>
            <person name="Tritt A."/>
            <person name="Yoshinaga Y."/>
            <person name="Zwiers L.-H."/>
            <person name="Turgeon B."/>
            <person name="Goodwin S."/>
            <person name="Spatafora J."/>
            <person name="Crous P."/>
            <person name="Grigoriev I."/>
        </authorList>
    </citation>
    <scope>NUCLEOTIDE SEQUENCE</scope>
    <source>
        <strain evidence="4">CBS 122367</strain>
    </source>
</reference>
<name>A0A6G1IRB0_9PLEO</name>
<organism evidence="4 5">
    <name type="scientific">Lentithecium fluviatile CBS 122367</name>
    <dbReference type="NCBI Taxonomy" id="1168545"/>
    <lineage>
        <taxon>Eukaryota</taxon>
        <taxon>Fungi</taxon>
        <taxon>Dikarya</taxon>
        <taxon>Ascomycota</taxon>
        <taxon>Pezizomycotina</taxon>
        <taxon>Dothideomycetes</taxon>
        <taxon>Pleosporomycetidae</taxon>
        <taxon>Pleosporales</taxon>
        <taxon>Massarineae</taxon>
        <taxon>Lentitheciaceae</taxon>
        <taxon>Lentithecium</taxon>
    </lineage>
</organism>
<evidence type="ECO:0000313" key="4">
    <source>
        <dbReference type="EMBL" id="KAF2680481.1"/>
    </source>
</evidence>
<dbReference type="CDD" id="cd00067">
    <property type="entry name" value="GAL4"/>
    <property type="match status" value="1"/>
</dbReference>
<dbReference type="EMBL" id="MU005596">
    <property type="protein sequence ID" value="KAF2680481.1"/>
    <property type="molecule type" value="Genomic_DNA"/>
</dbReference>
<feature type="compositionally biased region" description="Low complexity" evidence="2">
    <location>
        <begin position="52"/>
        <end position="77"/>
    </location>
</feature>
<dbReference type="InterPro" id="IPR036864">
    <property type="entry name" value="Zn2-C6_fun-type_DNA-bd_sf"/>
</dbReference>
<evidence type="ECO:0000256" key="1">
    <source>
        <dbReference type="ARBA" id="ARBA00023242"/>
    </source>
</evidence>
<feature type="domain" description="Zn(2)-C6 fungal-type" evidence="3">
    <location>
        <begin position="12"/>
        <end position="41"/>
    </location>
</feature>
<dbReference type="Proteomes" id="UP000799291">
    <property type="component" value="Unassembled WGS sequence"/>
</dbReference>
<evidence type="ECO:0000259" key="3">
    <source>
        <dbReference type="PROSITE" id="PS50048"/>
    </source>
</evidence>
<dbReference type="GO" id="GO:0008270">
    <property type="term" value="F:zinc ion binding"/>
    <property type="evidence" value="ECO:0007669"/>
    <property type="project" value="InterPro"/>
</dbReference>
<dbReference type="PROSITE" id="PS00463">
    <property type="entry name" value="ZN2_CY6_FUNGAL_1"/>
    <property type="match status" value="1"/>
</dbReference>
<keyword evidence="5" id="KW-1185">Reference proteome</keyword>
<dbReference type="InterPro" id="IPR021858">
    <property type="entry name" value="Fun_TF"/>
</dbReference>
<dbReference type="InterPro" id="IPR053157">
    <property type="entry name" value="Sterol_Uptake_Regulator"/>
</dbReference>
<dbReference type="PANTHER" id="PTHR47784:SF5">
    <property type="entry name" value="STEROL UPTAKE CONTROL PROTEIN 2"/>
    <property type="match status" value="1"/>
</dbReference>
<dbReference type="InterPro" id="IPR001138">
    <property type="entry name" value="Zn2Cys6_DnaBD"/>
</dbReference>
<dbReference type="AlphaFoldDB" id="A0A6G1IRB0"/>
<dbReference type="SMART" id="SM00066">
    <property type="entry name" value="GAL4"/>
    <property type="match status" value="1"/>
</dbReference>
<dbReference type="SUPFAM" id="SSF57701">
    <property type="entry name" value="Zn2/Cys6 DNA-binding domain"/>
    <property type="match status" value="1"/>
</dbReference>
<proteinExistence type="predicted"/>
<dbReference type="Gene3D" id="4.10.240.10">
    <property type="entry name" value="Zn(2)-C6 fungal-type DNA-binding domain"/>
    <property type="match status" value="1"/>
</dbReference>
<dbReference type="OrthoDB" id="3546279at2759"/>
<evidence type="ECO:0000256" key="2">
    <source>
        <dbReference type="SAM" id="MobiDB-lite"/>
    </source>
</evidence>
<dbReference type="PANTHER" id="PTHR47784">
    <property type="entry name" value="STEROL UPTAKE CONTROL PROTEIN 2"/>
    <property type="match status" value="1"/>
</dbReference>
<dbReference type="Pfam" id="PF11951">
    <property type="entry name" value="Fungal_trans_2"/>
    <property type="match status" value="1"/>
</dbReference>